<accession>A0ABP0SI26</accession>
<dbReference type="PANTHER" id="PTHR45982:SF1">
    <property type="entry name" value="REGULATOR OF CHROMOSOME CONDENSATION"/>
    <property type="match status" value="1"/>
</dbReference>
<name>A0ABP0SI26_9DINO</name>
<dbReference type="InterPro" id="IPR009091">
    <property type="entry name" value="RCC1/BLIP-II"/>
</dbReference>
<dbReference type="Gene3D" id="2.130.10.30">
    <property type="entry name" value="Regulator of chromosome condensation 1/beta-lactamase-inhibitor protein II"/>
    <property type="match status" value="2"/>
</dbReference>
<proteinExistence type="predicted"/>
<dbReference type="Proteomes" id="UP001642484">
    <property type="component" value="Unassembled WGS sequence"/>
</dbReference>
<evidence type="ECO:0000313" key="2">
    <source>
        <dbReference type="Proteomes" id="UP001642484"/>
    </source>
</evidence>
<dbReference type="EMBL" id="CAXAMN010027661">
    <property type="protein sequence ID" value="CAK9112033.1"/>
    <property type="molecule type" value="Genomic_DNA"/>
</dbReference>
<evidence type="ECO:0000313" key="1">
    <source>
        <dbReference type="EMBL" id="CAK9112033.1"/>
    </source>
</evidence>
<keyword evidence="2" id="KW-1185">Reference proteome</keyword>
<dbReference type="InterPro" id="IPR051553">
    <property type="entry name" value="Ran_GTPase-activating"/>
</dbReference>
<protein>
    <recommendedName>
        <fullName evidence="3">Ubiquitin-like domain-containing protein</fullName>
    </recommendedName>
</protein>
<comment type="caution">
    <text evidence="1">The sequence shown here is derived from an EMBL/GenBank/DDBJ whole genome shotgun (WGS) entry which is preliminary data.</text>
</comment>
<organism evidence="1 2">
    <name type="scientific">Durusdinium trenchii</name>
    <dbReference type="NCBI Taxonomy" id="1381693"/>
    <lineage>
        <taxon>Eukaryota</taxon>
        <taxon>Sar</taxon>
        <taxon>Alveolata</taxon>
        <taxon>Dinophyceae</taxon>
        <taxon>Suessiales</taxon>
        <taxon>Symbiodiniaceae</taxon>
        <taxon>Durusdinium</taxon>
    </lineage>
</organism>
<evidence type="ECO:0008006" key="3">
    <source>
        <dbReference type="Google" id="ProtNLM"/>
    </source>
</evidence>
<dbReference type="SUPFAM" id="SSF50985">
    <property type="entry name" value="RCC1/BLIP-II"/>
    <property type="match status" value="2"/>
</dbReference>
<gene>
    <name evidence="1" type="ORF">CCMP2556_LOCUS51954</name>
</gene>
<reference evidence="1 2" key="1">
    <citation type="submission" date="2024-02" db="EMBL/GenBank/DDBJ databases">
        <authorList>
            <person name="Chen Y."/>
            <person name="Shah S."/>
            <person name="Dougan E. K."/>
            <person name="Thang M."/>
            <person name="Chan C."/>
        </authorList>
    </citation>
    <scope>NUCLEOTIDE SEQUENCE [LARGE SCALE GENOMIC DNA]</scope>
</reference>
<sequence>MAWTISVCLPSGRAAELALERSQTLKEVKVKAQEVLGQKFLQLITEEGTFMDLRQNLDEAGLYHGASVQACVMTPLLHCTRSSFGLQVGHRLVTWGAALLEDHDGWDPPLQENVKEVKCTGLAFAALRTDGSVVCWGHPSFGGTMSVEALAAKAGDRRCTALCATVGAFAALLDDGSVIAWGSPQLGGVIGPDVAPLRDVVRLDATHGAFFATRAEGRTAVWGSWNPEKEVLEKLRDFRAVSGTQYARAVVLADGSILTSGNQAFGGDSSAVREHLKDAQALQASDHAFAAVLGAERRVVTWGHQRYGGDSSHVQLELFDVVQLEATRKAFAARRGDGRVICWGDPNHGGQPDEELQEQLCDVSHVVAGGRGFAALKTDGQVLFWGSRTYSGVALGARRVTTLVGAFGGAWAAVLEGGGLVAWGDPKSGGEVPPEVLELVESL</sequence>
<dbReference type="PANTHER" id="PTHR45982">
    <property type="entry name" value="REGULATOR OF CHROMOSOME CONDENSATION"/>
    <property type="match status" value="1"/>
</dbReference>